<comment type="caution">
    <text evidence="1">The sequence shown here is derived from an EMBL/GenBank/DDBJ whole genome shotgun (WGS) entry which is preliminary data.</text>
</comment>
<evidence type="ECO:0000313" key="2">
    <source>
        <dbReference type="Proteomes" id="UP001176961"/>
    </source>
</evidence>
<proteinExistence type="predicted"/>
<protein>
    <submittedName>
        <fullName evidence="1">Uncharacterized protein</fullName>
    </submittedName>
</protein>
<gene>
    <name evidence="1" type="ORF">CYNAS_LOCUS19967</name>
</gene>
<organism evidence="1 2">
    <name type="scientific">Cylicocyclus nassatus</name>
    <name type="common">Nematode worm</name>
    <dbReference type="NCBI Taxonomy" id="53992"/>
    <lineage>
        <taxon>Eukaryota</taxon>
        <taxon>Metazoa</taxon>
        <taxon>Ecdysozoa</taxon>
        <taxon>Nematoda</taxon>
        <taxon>Chromadorea</taxon>
        <taxon>Rhabditida</taxon>
        <taxon>Rhabditina</taxon>
        <taxon>Rhabditomorpha</taxon>
        <taxon>Strongyloidea</taxon>
        <taxon>Strongylidae</taxon>
        <taxon>Cylicocyclus</taxon>
    </lineage>
</organism>
<accession>A0AA36MCI1</accession>
<reference evidence="1" key="1">
    <citation type="submission" date="2023-07" db="EMBL/GenBank/DDBJ databases">
        <authorList>
            <consortium name="CYATHOMIX"/>
        </authorList>
    </citation>
    <scope>NUCLEOTIDE SEQUENCE</scope>
    <source>
        <strain evidence="1">N/A</strain>
    </source>
</reference>
<sequence length="118" mass="13466">MKKLAICIKSDSQQEKMHTFFLLCAAEAALSAGDVLGLNRPKYLQDHGTLSLIFPSLYELREHYEQGGPYSPEFFGLLEQEEHHRCHGFLFSMFPELENGAQIKKNYADRIVADTRMG</sequence>
<dbReference type="AlphaFoldDB" id="A0AA36MCI1"/>
<evidence type="ECO:0000313" key="1">
    <source>
        <dbReference type="EMBL" id="CAJ0607984.1"/>
    </source>
</evidence>
<dbReference type="EMBL" id="CATQJL010000316">
    <property type="protein sequence ID" value="CAJ0607984.1"/>
    <property type="molecule type" value="Genomic_DNA"/>
</dbReference>
<keyword evidence="2" id="KW-1185">Reference proteome</keyword>
<dbReference type="Proteomes" id="UP001176961">
    <property type="component" value="Unassembled WGS sequence"/>
</dbReference>
<name>A0AA36MCI1_CYLNA</name>